<dbReference type="EMBL" id="CAQJ01000007">
    <property type="protein sequence ID" value="CCQ89406.1"/>
    <property type="molecule type" value="Genomic_DNA"/>
</dbReference>
<dbReference type="Pfam" id="PF20732">
    <property type="entry name" value="NamZ_C"/>
    <property type="match status" value="1"/>
</dbReference>
<dbReference type="GO" id="GO:0033922">
    <property type="term" value="F:peptidoglycan beta-N-acetylmuramidase activity"/>
    <property type="evidence" value="ECO:0007669"/>
    <property type="project" value="InterPro"/>
</dbReference>
<organism evidence="3 4">
    <name type="scientific">Nitrospina gracilis (strain 3/211)</name>
    <dbReference type="NCBI Taxonomy" id="1266370"/>
    <lineage>
        <taxon>Bacteria</taxon>
        <taxon>Pseudomonadati</taxon>
        <taxon>Nitrospinota/Tectimicrobiota group</taxon>
        <taxon>Nitrospinota</taxon>
        <taxon>Nitrospinia</taxon>
        <taxon>Nitrospinales</taxon>
        <taxon>Nitrospinaceae</taxon>
        <taxon>Nitrospina</taxon>
    </lineage>
</organism>
<dbReference type="RefSeq" id="WP_005005768.1">
    <property type="nucleotide sequence ID" value="NZ_HG422173.1"/>
</dbReference>
<reference evidence="3 4" key="1">
    <citation type="journal article" date="2013" name="Front. Microbiol.">
        <title>The genome of Nitrospina gracilis illuminates the metabolism and evolution of the major marine nitrite oxidizer.</title>
        <authorList>
            <person name="Luecker S."/>
            <person name="Nowka B."/>
            <person name="Rattei T."/>
            <person name="Spieck E."/>
            <person name="and Daims H."/>
        </authorList>
    </citation>
    <scope>NUCLEOTIDE SEQUENCE [LARGE SCALE GENOMIC DNA]</scope>
    <source>
        <strain evidence="3 4">3/211</strain>
    </source>
</reference>
<evidence type="ECO:0000313" key="3">
    <source>
        <dbReference type="EMBL" id="CCQ89406.1"/>
    </source>
</evidence>
<dbReference type="InterPro" id="IPR008302">
    <property type="entry name" value="NamZ"/>
</dbReference>
<protein>
    <recommendedName>
        <fullName evidence="5">DUF1343 domain-containing protein</fullName>
    </recommendedName>
</protein>
<name>M1Z8N1_NITG3</name>
<feature type="domain" description="Peptidoglycan beta-N-acetylmuramidase NamZ N-terminal" evidence="1">
    <location>
        <begin position="24"/>
        <end position="228"/>
    </location>
</feature>
<dbReference type="AlphaFoldDB" id="M1Z8N1"/>
<dbReference type="OrthoDB" id="9801061at2"/>
<dbReference type="Proteomes" id="UP000011704">
    <property type="component" value="Unassembled WGS sequence"/>
</dbReference>
<evidence type="ECO:0000259" key="2">
    <source>
        <dbReference type="Pfam" id="PF20732"/>
    </source>
</evidence>
<dbReference type="InParanoid" id="M1Z8N1"/>
<evidence type="ECO:0000313" key="4">
    <source>
        <dbReference type="Proteomes" id="UP000011704"/>
    </source>
</evidence>
<keyword evidence="4" id="KW-1185">Reference proteome</keyword>
<dbReference type="Gene3D" id="3.40.50.12170">
    <property type="entry name" value="Uncharacterised protein PF07075, DUF1343"/>
    <property type="match status" value="1"/>
</dbReference>
<dbReference type="PIRSF" id="PIRSF016719">
    <property type="entry name" value="UCP016719"/>
    <property type="match status" value="1"/>
</dbReference>
<dbReference type="PANTHER" id="PTHR42915">
    <property type="entry name" value="HYPOTHETICAL 460 KDA PROTEIN IN FEUA-SIGW INTERGENIC REGION [PRECURSOR]"/>
    <property type="match status" value="1"/>
</dbReference>
<dbReference type="InterPro" id="IPR048502">
    <property type="entry name" value="NamZ_N"/>
</dbReference>
<dbReference type="HOGENOM" id="CLU_033227_1_0_0"/>
<gene>
    <name evidence="3" type="ORF">NITGR_1040024</name>
</gene>
<feature type="domain" description="Peptidoglycan beta-N-acetylmuramidase NamZ C-terminal" evidence="2">
    <location>
        <begin position="233"/>
        <end position="393"/>
    </location>
</feature>
<sequence length="393" mass="44177">MTHVKTGLDRLLADPAHILKGRRVGLVANHTSVAADGRYGWIHFQEHDEIELVKLLAPEHGLYGVAQDMESVDSSVDPGTGLSIHSLYGHDEESLRPSPELFADLDTVVFDIQDIGSRYYTFVYTMAFCMEACREAGVRMVVCDRPNPINGHQVEGNCVSEGFQSFVGQYPILNRHGMTAGELACLFNEHFEIGCDLGVVHMEGWQRDMWYDETGLPWVAPSPNMPTVSTATVYPGMCLLEATQLSEGRGTTLPFEQCGAPGLDAYRLAERLNRKNLPGVQFRPQFFKPGFQKHQGELCAGVFLQVTHRERFKPLITGIAVLRAISQDFPDRFAWRDKPYEFITDIPAVDLLYGNPELRGHLLGANLSLLDIEQSWEPDTQAFLPLRREYLMY</sequence>
<proteinExistence type="predicted"/>
<evidence type="ECO:0008006" key="5">
    <source>
        <dbReference type="Google" id="ProtNLM"/>
    </source>
</evidence>
<dbReference type="InterPro" id="IPR048503">
    <property type="entry name" value="NamZ_C"/>
</dbReference>
<comment type="caution">
    <text evidence="3">The sequence shown here is derived from an EMBL/GenBank/DDBJ whole genome shotgun (WGS) entry which is preliminary data.</text>
</comment>
<accession>M1Z8N1</accession>
<dbReference type="PANTHER" id="PTHR42915:SF1">
    <property type="entry name" value="PEPTIDOGLYCAN BETA-N-ACETYLMURAMIDASE NAMZ"/>
    <property type="match status" value="1"/>
</dbReference>
<dbReference type="Gene3D" id="3.90.1150.140">
    <property type="match status" value="1"/>
</dbReference>
<evidence type="ECO:0000259" key="1">
    <source>
        <dbReference type="Pfam" id="PF07075"/>
    </source>
</evidence>
<dbReference type="Pfam" id="PF07075">
    <property type="entry name" value="NamZ_N"/>
    <property type="match status" value="1"/>
</dbReference>
<dbReference type="STRING" id="1266370.NITGR_1040024"/>